<dbReference type="EMBL" id="JAVXUP010000117">
    <property type="protein sequence ID" value="KAK3037612.1"/>
    <property type="molecule type" value="Genomic_DNA"/>
</dbReference>
<evidence type="ECO:0000313" key="3">
    <source>
        <dbReference type="Proteomes" id="UP001188597"/>
    </source>
</evidence>
<dbReference type="Proteomes" id="UP001188597">
    <property type="component" value="Unassembled WGS sequence"/>
</dbReference>
<feature type="compositionally biased region" description="Polar residues" evidence="1">
    <location>
        <begin position="141"/>
        <end position="159"/>
    </location>
</feature>
<accession>A0AA88X141</accession>
<reference evidence="2" key="1">
    <citation type="submission" date="2022-12" db="EMBL/GenBank/DDBJ databases">
        <title>Draft genome assemblies for two species of Escallonia (Escalloniales).</title>
        <authorList>
            <person name="Chanderbali A."/>
            <person name="Dervinis C."/>
            <person name="Anghel I."/>
            <person name="Soltis D."/>
            <person name="Soltis P."/>
            <person name="Zapata F."/>
        </authorList>
    </citation>
    <scope>NUCLEOTIDE SEQUENCE</scope>
    <source>
        <strain evidence="2">UCBG64.0493</strain>
        <tissue evidence="2">Leaf</tissue>
    </source>
</reference>
<organism evidence="2 3">
    <name type="scientific">Escallonia herrerae</name>
    <dbReference type="NCBI Taxonomy" id="1293975"/>
    <lineage>
        <taxon>Eukaryota</taxon>
        <taxon>Viridiplantae</taxon>
        <taxon>Streptophyta</taxon>
        <taxon>Embryophyta</taxon>
        <taxon>Tracheophyta</taxon>
        <taxon>Spermatophyta</taxon>
        <taxon>Magnoliopsida</taxon>
        <taxon>eudicotyledons</taxon>
        <taxon>Gunneridae</taxon>
        <taxon>Pentapetalae</taxon>
        <taxon>asterids</taxon>
        <taxon>campanulids</taxon>
        <taxon>Escalloniales</taxon>
        <taxon>Escalloniaceae</taxon>
        <taxon>Escallonia</taxon>
    </lineage>
</organism>
<evidence type="ECO:0000313" key="2">
    <source>
        <dbReference type="EMBL" id="KAK3037612.1"/>
    </source>
</evidence>
<keyword evidence="3" id="KW-1185">Reference proteome</keyword>
<name>A0AA88X141_9ASTE</name>
<feature type="region of interest" description="Disordered" evidence="1">
    <location>
        <begin position="116"/>
        <end position="159"/>
    </location>
</feature>
<feature type="compositionally biased region" description="Basic and acidic residues" evidence="1">
    <location>
        <begin position="127"/>
        <end position="140"/>
    </location>
</feature>
<protein>
    <submittedName>
        <fullName evidence="2">Uncharacterized protein</fullName>
    </submittedName>
</protein>
<dbReference type="AlphaFoldDB" id="A0AA88X141"/>
<sequence length="159" mass="18187">MLEGISPESWFLEKSRDSSNSMSPTFFGIIPVRQFPERFSDRSPTKLASSFGISPDKLLLERSMLVTKGSVASYWNSLPFVTTYASSKSSPLKCEYEITPSLLIFVAMALTREEEQQSRASRLKQRTAADDRPTREEEQQSRASRPSRLKQQQQSRLNW</sequence>
<gene>
    <name evidence="2" type="ORF">RJ639_030389</name>
</gene>
<proteinExistence type="predicted"/>
<evidence type="ECO:0000256" key="1">
    <source>
        <dbReference type="SAM" id="MobiDB-lite"/>
    </source>
</evidence>
<comment type="caution">
    <text evidence="2">The sequence shown here is derived from an EMBL/GenBank/DDBJ whole genome shotgun (WGS) entry which is preliminary data.</text>
</comment>